<sequence length="130" mass="14496">MKVPREGNIGHPQTVCSLDLSQHKSISHATFSLDVTLLGVKNFIMANMTGRFLPGDVESFVLRAPNGTQLVQLKVQRTEGSQIYVSRHPMDPIHGHYYLQVISTLAKCTYSWHLSLPIRIQPSAQPCLSL</sequence>
<name>A0A448WS75_9PLAT</name>
<accession>A0A448WS75</accession>
<protein>
    <submittedName>
        <fullName evidence="1">Uncharacterized protein</fullName>
    </submittedName>
</protein>
<dbReference type="Proteomes" id="UP000784294">
    <property type="component" value="Unassembled WGS sequence"/>
</dbReference>
<evidence type="ECO:0000313" key="2">
    <source>
        <dbReference type="Proteomes" id="UP000784294"/>
    </source>
</evidence>
<organism evidence="1 2">
    <name type="scientific">Protopolystoma xenopodis</name>
    <dbReference type="NCBI Taxonomy" id="117903"/>
    <lineage>
        <taxon>Eukaryota</taxon>
        <taxon>Metazoa</taxon>
        <taxon>Spiralia</taxon>
        <taxon>Lophotrochozoa</taxon>
        <taxon>Platyhelminthes</taxon>
        <taxon>Monogenea</taxon>
        <taxon>Polyopisthocotylea</taxon>
        <taxon>Polystomatidea</taxon>
        <taxon>Polystomatidae</taxon>
        <taxon>Protopolystoma</taxon>
    </lineage>
</organism>
<dbReference type="AlphaFoldDB" id="A0A448WS75"/>
<reference evidence="1" key="1">
    <citation type="submission" date="2018-11" db="EMBL/GenBank/DDBJ databases">
        <authorList>
            <consortium name="Pathogen Informatics"/>
        </authorList>
    </citation>
    <scope>NUCLEOTIDE SEQUENCE</scope>
</reference>
<gene>
    <name evidence="1" type="ORF">PXEA_LOCUS12341</name>
</gene>
<comment type="caution">
    <text evidence="1">The sequence shown here is derived from an EMBL/GenBank/DDBJ whole genome shotgun (WGS) entry which is preliminary data.</text>
</comment>
<keyword evidence="2" id="KW-1185">Reference proteome</keyword>
<evidence type="ECO:0000313" key="1">
    <source>
        <dbReference type="EMBL" id="VEL18901.1"/>
    </source>
</evidence>
<proteinExistence type="predicted"/>
<dbReference type="EMBL" id="CAAALY010039244">
    <property type="protein sequence ID" value="VEL18901.1"/>
    <property type="molecule type" value="Genomic_DNA"/>
</dbReference>